<dbReference type="SUPFAM" id="SSF52799">
    <property type="entry name" value="(Phosphotyrosine protein) phosphatases II"/>
    <property type="match status" value="2"/>
</dbReference>
<keyword evidence="6" id="KW-1185">Reference proteome</keyword>
<keyword evidence="2" id="KW-1133">Transmembrane helix</keyword>
<dbReference type="Gene3D" id="3.90.190.10">
    <property type="entry name" value="Protein tyrosine phosphatase superfamily"/>
    <property type="match status" value="2"/>
</dbReference>
<gene>
    <name evidence="5" type="ORF">BSL78_06890</name>
</gene>
<keyword evidence="2" id="KW-0812">Transmembrane</keyword>
<dbReference type="Proteomes" id="UP000230750">
    <property type="component" value="Unassembled WGS sequence"/>
</dbReference>
<feature type="domain" description="Tyrosine specific protein phosphatases" evidence="4">
    <location>
        <begin position="743"/>
        <end position="816"/>
    </location>
</feature>
<comment type="caution">
    <text evidence="5">The sequence shown here is derived from an EMBL/GenBank/DDBJ whole genome shotgun (WGS) entry which is preliminary data.</text>
</comment>
<accession>A0A2G8L7H9</accession>
<reference evidence="5 6" key="1">
    <citation type="journal article" date="2017" name="PLoS Biol.">
        <title>The sea cucumber genome provides insights into morphological evolution and visceral regeneration.</title>
        <authorList>
            <person name="Zhang X."/>
            <person name="Sun L."/>
            <person name="Yuan J."/>
            <person name="Sun Y."/>
            <person name="Gao Y."/>
            <person name="Zhang L."/>
            <person name="Li S."/>
            <person name="Dai H."/>
            <person name="Hamel J.F."/>
            <person name="Liu C."/>
            <person name="Yu Y."/>
            <person name="Liu S."/>
            <person name="Lin W."/>
            <person name="Guo K."/>
            <person name="Jin S."/>
            <person name="Xu P."/>
            <person name="Storey K.B."/>
            <person name="Huan P."/>
            <person name="Zhang T."/>
            <person name="Zhou Y."/>
            <person name="Zhang J."/>
            <person name="Lin C."/>
            <person name="Li X."/>
            <person name="Xing L."/>
            <person name="Huo D."/>
            <person name="Sun M."/>
            <person name="Wang L."/>
            <person name="Mercier A."/>
            <person name="Li F."/>
            <person name="Yang H."/>
            <person name="Xiang J."/>
        </authorList>
    </citation>
    <scope>NUCLEOTIDE SEQUENCE [LARGE SCALE GENOMIC DNA]</scope>
    <source>
        <strain evidence="5">Shaxun</strain>
        <tissue evidence="5">Muscle</tissue>
    </source>
</reference>
<feature type="region of interest" description="Disordered" evidence="1">
    <location>
        <begin position="195"/>
        <end position="215"/>
    </location>
</feature>
<sequence>MSSLSLDRSFHLLNATHHWIADKLAFHGTINFPYHVDFLLREPELFVTCKQTSPLSGKQISYAAPWKPKGDVSVAWSDPGLITEAKDATNAAFLVPTLTILAVVLLVTIVIGIILLRWYLRRKKLDLGATAAPSHVYARHIPLTTVINAGDSEVGAYEVPKKTSFSALEITGNVTDSDEDSNEVDVEYAISNEEMERESDSYDDVENGNKPGIKGSEMNCEVMDIGKATLDKCDLGNSIIRDRGPLPIIDISQTGRSLDVDECYQEIPGTAESGDVVACRVKIKDLPKQLQDKNSVPEDTITDEFKKLPHGQQHPWTVGILKDENQDSGILPYDHSRVKLHKDSSGSDIGYINANYIKVQHPQTFIASQDPNERTAEMFWKMVWFEKVEVIVNLSQPKMSTFQYWPISEGTNKIIGDYTLIWYKSSLEDLDLSIRKIKIVKGDKLHEVKLCHFLSWPDDRIPSQSVLFIDFIKKVKDLKTTRSQPLLVHCNNGVGATGTFIALYCLMDDLKDSKKTGLSVSSFVNRMRKDRVNMIENEVQYWFLYDCLVVDLLSPENTVEEDGIDLEKQKDEFKILETCRGFSVQHSSIVGRQSHNAKKNRYSAVLPYNFSRAVLQTPGSLIGNTDYINATVINNCYSKDAFIMTQSPLPSTAEDFWRMVHDYDCAAIVCLNQMDINDETTCLYWPDSGKIQHGNMIVECTYVEDKDKYCSQCRLIVYSKNTKRTVTVEHYQLIEWSPDSDQTGIIELIGKIKPITEEKRTIVVHCMDGASRCGVFVSVLLEISCIRGSKTGRLFETVLKLTGQNPHVMKSLDDYLLCHQLVQAALVEDESKYQEVE</sequence>
<dbReference type="GO" id="GO:0004725">
    <property type="term" value="F:protein tyrosine phosphatase activity"/>
    <property type="evidence" value="ECO:0007669"/>
    <property type="project" value="InterPro"/>
</dbReference>
<keyword evidence="2" id="KW-0472">Membrane</keyword>
<dbReference type="InterPro" id="IPR050348">
    <property type="entry name" value="Protein-Tyr_Phosphatase"/>
</dbReference>
<dbReference type="EMBL" id="MRZV01000184">
    <property type="protein sequence ID" value="PIK56204.1"/>
    <property type="molecule type" value="Genomic_DNA"/>
</dbReference>
<dbReference type="InterPro" id="IPR003595">
    <property type="entry name" value="Tyr_Pase_cat"/>
</dbReference>
<evidence type="ECO:0000256" key="2">
    <source>
        <dbReference type="SAM" id="Phobius"/>
    </source>
</evidence>
<dbReference type="InterPro" id="IPR000242">
    <property type="entry name" value="PTP_cat"/>
</dbReference>
<feature type="compositionally biased region" description="Acidic residues" evidence="1">
    <location>
        <begin position="195"/>
        <end position="206"/>
    </location>
</feature>
<proteinExistence type="predicted"/>
<dbReference type="InterPro" id="IPR029021">
    <property type="entry name" value="Prot-tyrosine_phosphatase-like"/>
</dbReference>
<evidence type="ECO:0000313" key="5">
    <source>
        <dbReference type="EMBL" id="PIK56204.1"/>
    </source>
</evidence>
<feature type="domain" description="Tyrosine-protein phosphatase" evidence="3">
    <location>
        <begin position="322"/>
        <end position="551"/>
    </location>
</feature>
<dbReference type="PROSITE" id="PS50056">
    <property type="entry name" value="TYR_PHOSPHATASE_2"/>
    <property type="match status" value="2"/>
</dbReference>
<keyword evidence="5" id="KW-0675">Receptor</keyword>
<feature type="domain" description="Tyrosine specific protein phosphatases" evidence="4">
    <location>
        <begin position="469"/>
        <end position="542"/>
    </location>
</feature>
<dbReference type="PANTHER" id="PTHR19134:SF449">
    <property type="entry name" value="TYROSINE-PROTEIN PHOSPHATASE 1"/>
    <property type="match status" value="1"/>
</dbReference>
<dbReference type="PROSITE" id="PS50055">
    <property type="entry name" value="TYR_PHOSPHATASE_PTP"/>
    <property type="match status" value="2"/>
</dbReference>
<dbReference type="SMART" id="SM00404">
    <property type="entry name" value="PTPc_motif"/>
    <property type="match status" value="2"/>
</dbReference>
<dbReference type="InterPro" id="IPR000387">
    <property type="entry name" value="Tyr_Pase_dom"/>
</dbReference>
<dbReference type="SMART" id="SM00194">
    <property type="entry name" value="PTPc"/>
    <property type="match status" value="2"/>
</dbReference>
<dbReference type="AlphaFoldDB" id="A0A2G8L7H9"/>
<evidence type="ECO:0000256" key="1">
    <source>
        <dbReference type="SAM" id="MobiDB-lite"/>
    </source>
</evidence>
<protein>
    <submittedName>
        <fullName evidence="5">Putative receptor-type tyrosine-protein phosphatase alpha</fullName>
    </submittedName>
</protein>
<dbReference type="STRING" id="307972.A0A2G8L7H9"/>
<dbReference type="CDD" id="cd00047">
    <property type="entry name" value="PTPc"/>
    <property type="match status" value="2"/>
</dbReference>
<dbReference type="PROSITE" id="PS00383">
    <property type="entry name" value="TYR_PHOSPHATASE_1"/>
    <property type="match status" value="1"/>
</dbReference>
<name>A0A2G8L7H9_STIJA</name>
<feature type="transmembrane region" description="Helical" evidence="2">
    <location>
        <begin position="93"/>
        <end position="116"/>
    </location>
</feature>
<evidence type="ECO:0000313" key="6">
    <source>
        <dbReference type="Proteomes" id="UP000230750"/>
    </source>
</evidence>
<dbReference type="InterPro" id="IPR016130">
    <property type="entry name" value="Tyr_Pase_AS"/>
</dbReference>
<dbReference type="PANTHER" id="PTHR19134">
    <property type="entry name" value="RECEPTOR-TYPE TYROSINE-PROTEIN PHOSPHATASE"/>
    <property type="match status" value="1"/>
</dbReference>
<organism evidence="5 6">
    <name type="scientific">Stichopus japonicus</name>
    <name type="common">Sea cucumber</name>
    <dbReference type="NCBI Taxonomy" id="307972"/>
    <lineage>
        <taxon>Eukaryota</taxon>
        <taxon>Metazoa</taxon>
        <taxon>Echinodermata</taxon>
        <taxon>Eleutherozoa</taxon>
        <taxon>Echinozoa</taxon>
        <taxon>Holothuroidea</taxon>
        <taxon>Aspidochirotacea</taxon>
        <taxon>Aspidochirotida</taxon>
        <taxon>Stichopodidae</taxon>
        <taxon>Apostichopus</taxon>
    </lineage>
</organism>
<evidence type="ECO:0000259" key="4">
    <source>
        <dbReference type="PROSITE" id="PS50056"/>
    </source>
</evidence>
<dbReference type="PRINTS" id="PR00700">
    <property type="entry name" value="PRTYPHPHTASE"/>
</dbReference>
<evidence type="ECO:0000259" key="3">
    <source>
        <dbReference type="PROSITE" id="PS50055"/>
    </source>
</evidence>
<dbReference type="Pfam" id="PF00102">
    <property type="entry name" value="Y_phosphatase"/>
    <property type="match status" value="2"/>
</dbReference>
<feature type="domain" description="Tyrosine-protein phosphatase" evidence="3">
    <location>
        <begin position="569"/>
        <end position="825"/>
    </location>
</feature>
<dbReference type="OrthoDB" id="6144703at2759"/>